<feature type="compositionally biased region" description="Basic and acidic residues" evidence="7">
    <location>
        <begin position="208"/>
        <end position="218"/>
    </location>
</feature>
<dbReference type="Pfam" id="PF16090">
    <property type="entry name" value="DUF4819"/>
    <property type="match status" value="1"/>
</dbReference>
<evidence type="ECO:0000256" key="7">
    <source>
        <dbReference type="SAM" id="MobiDB-lite"/>
    </source>
</evidence>
<feature type="region of interest" description="Disordered" evidence="7">
    <location>
        <begin position="1267"/>
        <end position="1289"/>
    </location>
</feature>
<feature type="region of interest" description="Disordered" evidence="7">
    <location>
        <begin position="338"/>
        <end position="366"/>
    </location>
</feature>
<feature type="region of interest" description="Disordered" evidence="7">
    <location>
        <begin position="207"/>
        <end position="267"/>
    </location>
</feature>
<keyword evidence="1" id="KW-0597">Phosphoprotein</keyword>
<keyword evidence="4" id="KW-0804">Transcription</keyword>
<name>A0A5J4NGF4_9TREM</name>
<dbReference type="GO" id="GO:0000981">
    <property type="term" value="F:DNA-binding transcription factor activity, RNA polymerase II-specific"/>
    <property type="evidence" value="ECO:0007669"/>
    <property type="project" value="TreeGrafter"/>
</dbReference>
<keyword evidence="10" id="KW-1185">Reference proteome</keyword>
<keyword evidence="2" id="KW-0805">Transcription regulation</keyword>
<evidence type="ECO:0000256" key="1">
    <source>
        <dbReference type="ARBA" id="ARBA00022553"/>
    </source>
</evidence>
<evidence type="ECO:0000259" key="8">
    <source>
        <dbReference type="PROSITE" id="PS50118"/>
    </source>
</evidence>
<keyword evidence="5 6" id="KW-0539">Nucleus</keyword>
<feature type="compositionally biased region" description="Polar residues" evidence="7">
    <location>
        <begin position="236"/>
        <end position="251"/>
    </location>
</feature>
<comment type="caution">
    <text evidence="9">The sequence shown here is derived from an EMBL/GenBank/DDBJ whole genome shotgun (WGS) entry which is preliminary data.</text>
</comment>
<dbReference type="InterPro" id="IPR009071">
    <property type="entry name" value="HMG_box_dom"/>
</dbReference>
<dbReference type="EMBL" id="QNGE01003022">
    <property type="protein sequence ID" value="KAA3674617.1"/>
    <property type="molecule type" value="Genomic_DNA"/>
</dbReference>
<dbReference type="SMART" id="SM00398">
    <property type="entry name" value="HMG"/>
    <property type="match status" value="1"/>
</dbReference>
<evidence type="ECO:0000256" key="3">
    <source>
        <dbReference type="ARBA" id="ARBA00023125"/>
    </source>
</evidence>
<sequence length="1289" mass="138764">MTEEKQDLEGGDGSSPRLDDDACSTQTQITDRMSQLMSLYSGSNVPTMLDLKPWLDHHVLVLTSKGVYQPGTVVEMNQTKSLVTVRLNQQSDTYVAVAISLAEAPPAVIDDAIPHANQLTDGTPVCFRETLLDDRRYVTGVLDYSKQMMNCSTGNQQRRMYPVRSDANSCTVYLSRAHLRLLTAPWQDELDDIVNLNVAPATVTSGVKSDEFSEHPTAEELPGLGHRNGLSDKSMDLSTNKPSTPDLNTSDIAKPKSSFPVRPSSHSYVPYSTPTSLNDLVNATVADLVTPVSCSSVHFPLVSSMSNTQWDPSTLTPRLSSGFRQESSDPVTCVAVTTSPRSTDVDSKHVGSLSGHPFTSSTRKPFSLSDQTAGSFSFPVASQRPEGTSSGKYHPTGARWTTGSSVMGSSLNVLAAHQRFKKGDVVKTQNGVRKKFNGKQWRRLCSRDGCSKESQRRGFCSRHLSMKGKEIRAMGYVAAVAALTSSESHHPRATTSTPIPATKLQRVSCLLKPASELTTQSGPILAASLTTSSCAIYPSRLLAHQTTVTMSPVIPNRSLIGQGSIESTDSHCFQNINSQSLPTVPTPLALLPLLLDSSTSKDIRSYSTDGAVGDGSGSEDLGSDSPDKSNKKNVPFSDQTASDPAFHRDGNETVSESFGWYVANEPVGPTRAVCTSVTPDLRLSDVPTQEDMNDVFPPEPECDADGANTASSSQHSVVSYLPDLTFGCDQTGACVDESPDCISAGTTPSNQHVRRPMNAFIIFSMRHRGEVLRLYPTMDNRVASQILGEWWYKLGAADRAPYQKLARELKAAHFQYHPNWKWSAKERRKSAPLTNMEAMVEMRGHTNSRLSGKVIAPRRLSLDSITGRRSIDQTVSCVDDDPKHSVTASSYCTGTTTTSISANLIADARSETLKNHSVAPTGLELLAHAVEYLTALESSGNQLPSDLFRDFNDPLPVKKCCQTSEWSLVQSSPFASVASFHQSFGLSQVGDCRTTATFVGSPISQPCSSLELHGSFSSSPGVLRIPPTLSSPLSTSGQLLAANSRNRLAVSVCRSALTSPVTDDLPRLVVTLEKCERDLPVNTGGSLLCARTAQVPLNKLSWMSVPTPLITAGCVLFGPPDSPPAVNLTPVNGKSSSITPANVTQVCARTAPESLANKPPRPAESNGLVYLRPVLQLIHSPQMSSGNSHTSNSVFCAHLHPVNLLPTIVSLPSSLPAAQFHLVGNSVCRTNESVTRTVQSISKPLSSTITTIQQSALSTRLISSFPTNQSPRSFDEKNEGSLFVTDTPP</sequence>
<dbReference type="InterPro" id="IPR036910">
    <property type="entry name" value="HMG_box_dom_sf"/>
</dbReference>
<accession>A0A5J4NGF4</accession>
<dbReference type="GO" id="GO:0000977">
    <property type="term" value="F:RNA polymerase II transcription regulatory region sequence-specific DNA binding"/>
    <property type="evidence" value="ECO:0007669"/>
    <property type="project" value="TreeGrafter"/>
</dbReference>
<evidence type="ECO:0000256" key="2">
    <source>
        <dbReference type="ARBA" id="ARBA00023015"/>
    </source>
</evidence>
<feature type="region of interest" description="Disordered" evidence="7">
    <location>
        <begin position="1"/>
        <end position="25"/>
    </location>
</feature>
<dbReference type="PROSITE" id="PS50118">
    <property type="entry name" value="HMG_BOX_2"/>
    <property type="match status" value="1"/>
</dbReference>
<feature type="region of interest" description="Disordered" evidence="7">
    <location>
        <begin position="606"/>
        <end position="651"/>
    </location>
</feature>
<reference evidence="9 10" key="1">
    <citation type="journal article" date="2019" name="Gigascience">
        <title>Whole-genome sequence of the oriental lung fluke Paragonimus westermani.</title>
        <authorList>
            <person name="Oey H."/>
            <person name="Zakrzewski M."/>
            <person name="Narain K."/>
            <person name="Devi K.R."/>
            <person name="Agatsuma T."/>
            <person name="Nawaratna S."/>
            <person name="Gobert G.N."/>
            <person name="Jones M.K."/>
            <person name="Ragan M.A."/>
            <person name="McManus D.P."/>
            <person name="Krause L."/>
        </authorList>
    </citation>
    <scope>NUCLEOTIDE SEQUENCE [LARGE SCALE GENOMIC DNA]</scope>
    <source>
        <strain evidence="9 10">IND2009</strain>
    </source>
</reference>
<evidence type="ECO:0000256" key="6">
    <source>
        <dbReference type="PROSITE-ProRule" id="PRU00267"/>
    </source>
</evidence>
<dbReference type="PANTHER" id="PTHR13059">
    <property type="entry name" value="HMG-BOX TRANSCRIPTION FACTOR BBX"/>
    <property type="match status" value="1"/>
</dbReference>
<dbReference type="InterPro" id="IPR058607">
    <property type="entry name" value="HMG-box_Cic-like"/>
</dbReference>
<protein>
    <recommendedName>
        <fullName evidence="8">HMG box domain-containing protein</fullName>
    </recommendedName>
</protein>
<dbReference type="CDD" id="cd21990">
    <property type="entry name" value="HMG-box_CIC-like"/>
    <property type="match status" value="1"/>
</dbReference>
<dbReference type="Gene3D" id="1.10.30.10">
    <property type="entry name" value="High mobility group box domain"/>
    <property type="match status" value="1"/>
</dbReference>
<evidence type="ECO:0000256" key="4">
    <source>
        <dbReference type="ARBA" id="ARBA00023163"/>
    </source>
</evidence>
<dbReference type="SUPFAM" id="SSF47095">
    <property type="entry name" value="HMG-box"/>
    <property type="match status" value="1"/>
</dbReference>
<organism evidence="9 10">
    <name type="scientific">Paragonimus westermani</name>
    <dbReference type="NCBI Taxonomy" id="34504"/>
    <lineage>
        <taxon>Eukaryota</taxon>
        <taxon>Metazoa</taxon>
        <taxon>Spiralia</taxon>
        <taxon>Lophotrochozoa</taxon>
        <taxon>Platyhelminthes</taxon>
        <taxon>Trematoda</taxon>
        <taxon>Digenea</taxon>
        <taxon>Plagiorchiida</taxon>
        <taxon>Troglotremata</taxon>
        <taxon>Troglotrematidae</taxon>
        <taxon>Paragonimus</taxon>
    </lineage>
</organism>
<dbReference type="Pfam" id="PF00505">
    <property type="entry name" value="HMG_box"/>
    <property type="match status" value="1"/>
</dbReference>
<dbReference type="GO" id="GO:0005634">
    <property type="term" value="C:nucleus"/>
    <property type="evidence" value="ECO:0007669"/>
    <property type="project" value="UniProtKB-UniRule"/>
</dbReference>
<keyword evidence="3 6" id="KW-0238">DNA-binding</keyword>
<evidence type="ECO:0000313" key="9">
    <source>
        <dbReference type="EMBL" id="KAA3674617.1"/>
    </source>
</evidence>
<feature type="non-terminal residue" evidence="9">
    <location>
        <position position="1289"/>
    </location>
</feature>
<proteinExistence type="predicted"/>
<feature type="domain" description="HMG box" evidence="8">
    <location>
        <begin position="753"/>
        <end position="821"/>
    </location>
</feature>
<evidence type="ECO:0000256" key="5">
    <source>
        <dbReference type="ARBA" id="ARBA00023242"/>
    </source>
</evidence>
<gene>
    <name evidence="9" type="ORF">DEA37_0006294</name>
</gene>
<feature type="region of interest" description="Disordered" evidence="7">
    <location>
        <begin position="378"/>
        <end position="401"/>
    </location>
</feature>
<dbReference type="InterPro" id="IPR032147">
    <property type="entry name" value="Cic_dom"/>
</dbReference>
<feature type="DNA-binding region" description="HMG box" evidence="6">
    <location>
        <begin position="753"/>
        <end position="821"/>
    </location>
</feature>
<feature type="compositionally biased region" description="Polar residues" evidence="7">
    <location>
        <begin position="357"/>
        <end position="366"/>
    </location>
</feature>
<dbReference type="PANTHER" id="PTHR13059:SF13">
    <property type="entry name" value="PROTEIN CAPICUA HOMOLOG"/>
    <property type="match status" value="1"/>
</dbReference>
<dbReference type="InterPro" id="IPR052412">
    <property type="entry name" value="CC-Dev_Transcription_Reg"/>
</dbReference>
<dbReference type="Proteomes" id="UP000324629">
    <property type="component" value="Unassembled WGS sequence"/>
</dbReference>
<evidence type="ECO:0000313" key="10">
    <source>
        <dbReference type="Proteomes" id="UP000324629"/>
    </source>
</evidence>